<dbReference type="InterPro" id="IPR036188">
    <property type="entry name" value="FAD/NAD-bd_sf"/>
</dbReference>
<dbReference type="InterPro" id="IPR007867">
    <property type="entry name" value="GMC_OxRtase_C"/>
</dbReference>
<dbReference type="GO" id="GO:0050660">
    <property type="term" value="F:flavin adenine dinucleotide binding"/>
    <property type="evidence" value="ECO:0007669"/>
    <property type="project" value="InterPro"/>
</dbReference>
<accession>A0A9P6T282</accession>
<dbReference type="PANTHER" id="PTHR42784">
    <property type="entry name" value="PYRANOSE 2-OXIDASE"/>
    <property type="match status" value="1"/>
</dbReference>
<protein>
    <submittedName>
        <fullName evidence="9">Pyranose 2-oxidase</fullName>
    </submittedName>
</protein>
<comment type="caution">
    <text evidence="9">The sequence shown here is derived from an EMBL/GenBank/DDBJ whole genome shotgun (WGS) entry which is preliminary data.</text>
</comment>
<dbReference type="InterPro" id="IPR051473">
    <property type="entry name" value="P2Ox-like"/>
</dbReference>
<evidence type="ECO:0000259" key="7">
    <source>
        <dbReference type="Pfam" id="PF00732"/>
    </source>
</evidence>
<dbReference type="InterPro" id="IPR000172">
    <property type="entry name" value="GMC_OxRdtase_N"/>
</dbReference>
<evidence type="ECO:0000256" key="5">
    <source>
        <dbReference type="ARBA" id="ARBA00023002"/>
    </source>
</evidence>
<feature type="region of interest" description="Disordered" evidence="6">
    <location>
        <begin position="1"/>
        <end position="41"/>
    </location>
</feature>
<evidence type="ECO:0000313" key="10">
    <source>
        <dbReference type="Proteomes" id="UP000703661"/>
    </source>
</evidence>
<evidence type="ECO:0000256" key="3">
    <source>
        <dbReference type="ARBA" id="ARBA00022630"/>
    </source>
</evidence>
<keyword evidence="3" id="KW-0285">Flavoprotein</keyword>
<evidence type="ECO:0000256" key="6">
    <source>
        <dbReference type="SAM" id="MobiDB-lite"/>
    </source>
</evidence>
<evidence type="ECO:0000259" key="8">
    <source>
        <dbReference type="Pfam" id="PF05199"/>
    </source>
</evidence>
<dbReference type="SUPFAM" id="SSF51905">
    <property type="entry name" value="FAD/NAD(P)-binding domain"/>
    <property type="match status" value="1"/>
</dbReference>
<proteinExistence type="inferred from homology"/>
<dbReference type="Pfam" id="PF00732">
    <property type="entry name" value="GMC_oxred_N"/>
    <property type="match status" value="1"/>
</dbReference>
<dbReference type="SUPFAM" id="SSF54373">
    <property type="entry name" value="FAD-linked reductases, C-terminal domain"/>
    <property type="match status" value="1"/>
</dbReference>
<evidence type="ECO:0000256" key="4">
    <source>
        <dbReference type="ARBA" id="ARBA00022827"/>
    </source>
</evidence>
<evidence type="ECO:0000313" key="9">
    <source>
        <dbReference type="EMBL" id="KAG0019898.1"/>
    </source>
</evidence>
<keyword evidence="4" id="KW-0274">FAD</keyword>
<dbReference type="Gene3D" id="3.50.50.60">
    <property type="entry name" value="FAD/NAD(P)-binding domain"/>
    <property type="match status" value="2"/>
</dbReference>
<comment type="similarity">
    <text evidence="2">Belongs to the GMC oxidoreductase family.</text>
</comment>
<name>A0A9P6T282_9FUNG</name>
<dbReference type="PANTHER" id="PTHR42784:SF1">
    <property type="entry name" value="PYRANOSE 2-OXIDASE"/>
    <property type="match status" value="1"/>
</dbReference>
<dbReference type="Proteomes" id="UP000703661">
    <property type="component" value="Unassembled WGS sequence"/>
</dbReference>
<dbReference type="EMBL" id="JAAAID010000254">
    <property type="protein sequence ID" value="KAG0019898.1"/>
    <property type="molecule type" value="Genomic_DNA"/>
</dbReference>
<keyword evidence="10" id="KW-1185">Reference proteome</keyword>
<organism evidence="9 10">
    <name type="scientific">Entomortierella chlamydospora</name>
    <dbReference type="NCBI Taxonomy" id="101097"/>
    <lineage>
        <taxon>Eukaryota</taxon>
        <taxon>Fungi</taxon>
        <taxon>Fungi incertae sedis</taxon>
        <taxon>Mucoromycota</taxon>
        <taxon>Mortierellomycotina</taxon>
        <taxon>Mortierellomycetes</taxon>
        <taxon>Mortierellales</taxon>
        <taxon>Mortierellaceae</taxon>
        <taxon>Entomortierella</taxon>
    </lineage>
</organism>
<feature type="domain" description="Glucose-methanol-choline oxidoreductase C-terminal" evidence="8">
    <location>
        <begin position="484"/>
        <end position="594"/>
    </location>
</feature>
<dbReference type="GO" id="GO:0016614">
    <property type="term" value="F:oxidoreductase activity, acting on CH-OH group of donors"/>
    <property type="evidence" value="ECO:0007669"/>
    <property type="project" value="InterPro"/>
</dbReference>
<feature type="domain" description="Glucose-methanol-choline oxidoreductase N-terminal" evidence="7">
    <location>
        <begin position="296"/>
        <end position="379"/>
    </location>
</feature>
<dbReference type="AlphaFoldDB" id="A0A9P6T282"/>
<evidence type="ECO:0000256" key="1">
    <source>
        <dbReference type="ARBA" id="ARBA00001974"/>
    </source>
</evidence>
<sequence>METIHLRRAQDHPMRTSADYSLMHRPQDGSTAEGSSAFYPPALKPPRVQEKLKMGHKECDVLIVGSGPIGCGFARTLLDPAISRLVPEQGPEELKKLKVVIVDIGQHLSNVPGENVKNAYYYQRNVNNFTPIVQGTMQPISIAPNSTPLPYPTDPTVFEVKGANYVINNINPDQDESVNMPAAATTYAIGGMGTHWTCCVPRMAEGVERPPDDMGIPCQEWDELYEKAESMFLKSDTIFDSSLRQKVLLETLENHRSGCVKMPIAGQLNKHDKEQIVWSGADTVLGKLVDMESARRINEKFDLEILDQHRCTRLVVNYSDDGKNGDVVSATVRNLREKKDINIRAKYYVVACNPILTPQLLYNSGIRPEALGRYLMDQPMTFCQILLSKKIVRKIEKEAVDAELIPSDPERRKDPVPIPISDLPPALILKVNESRHWHAQIHKDTFSYGMVPQSIDPRLVIDLRWFGPMEAERHNRVYFDGRSDSKDLMGMPQPTFDITLSDKDKEHLSRMMKDMTDVAHILGGFLPGAEPRFMPMGTSLHFQGTTRYGPQNDGTSVVDPNSKVWGISNLFLGGNGLIPTPMACNPTLTSLGLAVKAARQILRQHYGKVRTPTPEEEGLGVIEP</sequence>
<reference evidence="9" key="1">
    <citation type="journal article" date="2020" name="Fungal Divers.">
        <title>Resolving the Mortierellaceae phylogeny through synthesis of multi-gene phylogenetics and phylogenomics.</title>
        <authorList>
            <person name="Vandepol N."/>
            <person name="Liber J."/>
            <person name="Desiro A."/>
            <person name="Na H."/>
            <person name="Kennedy M."/>
            <person name="Barry K."/>
            <person name="Grigoriev I.V."/>
            <person name="Miller A.N."/>
            <person name="O'Donnell K."/>
            <person name="Stajich J.E."/>
            <person name="Bonito G."/>
        </authorList>
    </citation>
    <scope>NUCLEOTIDE SEQUENCE</scope>
    <source>
        <strain evidence="9">NRRL 2769</strain>
    </source>
</reference>
<keyword evidence="5" id="KW-0560">Oxidoreductase</keyword>
<evidence type="ECO:0000256" key="2">
    <source>
        <dbReference type="ARBA" id="ARBA00010790"/>
    </source>
</evidence>
<comment type="cofactor">
    <cofactor evidence="1">
        <name>FAD</name>
        <dbReference type="ChEBI" id="CHEBI:57692"/>
    </cofactor>
</comment>
<dbReference type="Pfam" id="PF05199">
    <property type="entry name" value="GMC_oxred_C"/>
    <property type="match status" value="1"/>
</dbReference>
<gene>
    <name evidence="9" type="primary">P2OX</name>
    <name evidence="9" type="ORF">BGZ80_005116</name>
</gene>
<feature type="compositionally biased region" description="Basic and acidic residues" evidence="6">
    <location>
        <begin position="1"/>
        <end position="14"/>
    </location>
</feature>